<gene>
    <name evidence="2" type="ORF">LCGC14_2968430</name>
</gene>
<evidence type="ECO:0000313" key="2">
    <source>
        <dbReference type="EMBL" id="KKK66004.1"/>
    </source>
</evidence>
<keyword evidence="1" id="KW-0812">Transmembrane</keyword>
<evidence type="ECO:0000256" key="1">
    <source>
        <dbReference type="SAM" id="Phobius"/>
    </source>
</evidence>
<comment type="caution">
    <text evidence="2">The sequence shown here is derived from an EMBL/GenBank/DDBJ whole genome shotgun (WGS) entry which is preliminary data.</text>
</comment>
<reference evidence="2" key="1">
    <citation type="journal article" date="2015" name="Nature">
        <title>Complex archaea that bridge the gap between prokaryotes and eukaryotes.</title>
        <authorList>
            <person name="Spang A."/>
            <person name="Saw J.H."/>
            <person name="Jorgensen S.L."/>
            <person name="Zaremba-Niedzwiedzka K."/>
            <person name="Martijn J."/>
            <person name="Lind A.E."/>
            <person name="van Eijk R."/>
            <person name="Schleper C."/>
            <person name="Guy L."/>
            <person name="Ettema T.J."/>
        </authorList>
    </citation>
    <scope>NUCLEOTIDE SEQUENCE</scope>
</reference>
<keyword evidence="1" id="KW-0472">Membrane</keyword>
<sequence>MTCLLMLRLLLLFFLCYLLLVLVILLGGIETNGDMLSINSIFFNLFNYLYKI</sequence>
<name>A0A0F8ZHV6_9ZZZZ</name>
<organism evidence="2">
    <name type="scientific">marine sediment metagenome</name>
    <dbReference type="NCBI Taxonomy" id="412755"/>
    <lineage>
        <taxon>unclassified sequences</taxon>
        <taxon>metagenomes</taxon>
        <taxon>ecological metagenomes</taxon>
    </lineage>
</organism>
<feature type="transmembrane region" description="Helical" evidence="1">
    <location>
        <begin position="7"/>
        <end position="29"/>
    </location>
</feature>
<keyword evidence="1" id="KW-1133">Transmembrane helix</keyword>
<proteinExistence type="predicted"/>
<dbReference type="AlphaFoldDB" id="A0A0F8ZHV6"/>
<dbReference type="EMBL" id="LAZR01060287">
    <property type="protein sequence ID" value="KKK66004.1"/>
    <property type="molecule type" value="Genomic_DNA"/>
</dbReference>
<feature type="non-terminal residue" evidence="2">
    <location>
        <position position="52"/>
    </location>
</feature>
<protein>
    <submittedName>
        <fullName evidence="2">Uncharacterized protein</fullName>
    </submittedName>
</protein>
<accession>A0A0F8ZHV6</accession>